<dbReference type="Pfam" id="PF00892">
    <property type="entry name" value="EamA"/>
    <property type="match status" value="1"/>
</dbReference>
<comment type="caution">
    <text evidence="14">The sequence shown here is derived from an EMBL/GenBank/DDBJ whole genome shotgun (WGS) entry which is preliminary data.</text>
</comment>
<keyword evidence="11 12" id="KW-0472">Membrane</keyword>
<protein>
    <recommendedName>
        <fullName evidence="13">EamA domain-containing protein</fullName>
    </recommendedName>
</protein>
<accession>A0A0R2QCX8</accession>
<evidence type="ECO:0000256" key="1">
    <source>
        <dbReference type="ARBA" id="ARBA00004651"/>
    </source>
</evidence>
<keyword evidence="9 12" id="KW-1133">Transmembrane helix</keyword>
<evidence type="ECO:0000256" key="4">
    <source>
        <dbReference type="ARBA" id="ARBA00022516"/>
    </source>
</evidence>
<dbReference type="PANTHER" id="PTHR30561:SF9">
    <property type="entry name" value="4-AMINO-4-DEOXY-L-ARABINOSE-PHOSPHOUNDECAPRENOL FLIPPASE SUBUNIT ARNF-RELATED"/>
    <property type="match status" value="1"/>
</dbReference>
<evidence type="ECO:0000256" key="5">
    <source>
        <dbReference type="ARBA" id="ARBA00022519"/>
    </source>
</evidence>
<dbReference type="InterPro" id="IPR000620">
    <property type="entry name" value="EamA_dom"/>
</dbReference>
<evidence type="ECO:0000256" key="10">
    <source>
        <dbReference type="ARBA" id="ARBA00023098"/>
    </source>
</evidence>
<dbReference type="InterPro" id="IPR000390">
    <property type="entry name" value="Small_drug/metabolite_transptr"/>
</dbReference>
<evidence type="ECO:0000256" key="8">
    <source>
        <dbReference type="ARBA" id="ARBA00022985"/>
    </source>
</evidence>
<reference evidence="14 15" key="1">
    <citation type="submission" date="2015-10" db="EMBL/GenBank/DDBJ databases">
        <title>Metagenome-Assembled Genomes uncover a global brackish microbiome.</title>
        <authorList>
            <person name="Hugerth L.W."/>
            <person name="Larsson J."/>
            <person name="Alneberg J."/>
            <person name="Lindh M.V."/>
            <person name="Legrand C."/>
            <person name="Pinhassi J."/>
            <person name="Andersson A.F."/>
        </authorList>
    </citation>
    <scope>NUCLEOTIDE SEQUENCE [LARGE SCALE GENOMIC DNA]</scope>
    <source>
        <strain evidence="14">BACL6 MAG-120924-bin43</strain>
    </source>
</reference>
<keyword evidence="3" id="KW-1003">Cell membrane</keyword>
<proteinExistence type="inferred from homology"/>
<dbReference type="SUPFAM" id="SSF103481">
    <property type="entry name" value="Multidrug resistance efflux transporter EmrE"/>
    <property type="match status" value="2"/>
</dbReference>
<evidence type="ECO:0000256" key="7">
    <source>
        <dbReference type="ARBA" id="ARBA00022692"/>
    </source>
</evidence>
<keyword evidence="5" id="KW-0997">Cell inner membrane</keyword>
<evidence type="ECO:0000256" key="2">
    <source>
        <dbReference type="ARBA" id="ARBA00007362"/>
    </source>
</evidence>
<feature type="transmembrane region" description="Helical" evidence="12">
    <location>
        <begin position="60"/>
        <end position="79"/>
    </location>
</feature>
<organism evidence="14 15">
    <name type="scientific">Acidimicrobiia bacterium BACL6 MAG-120924-bin43</name>
    <dbReference type="NCBI Taxonomy" id="1655583"/>
    <lineage>
        <taxon>Bacteria</taxon>
        <taxon>Bacillati</taxon>
        <taxon>Actinomycetota</taxon>
        <taxon>Acidimicrobiia</taxon>
        <taxon>acIV cluster</taxon>
    </lineage>
</organism>
<dbReference type="EMBL" id="LIBJ01000112">
    <property type="protein sequence ID" value="KRO48132.1"/>
    <property type="molecule type" value="Genomic_DNA"/>
</dbReference>
<keyword evidence="7 12" id="KW-0812">Transmembrane</keyword>
<evidence type="ECO:0000313" key="15">
    <source>
        <dbReference type="Proteomes" id="UP000051017"/>
    </source>
</evidence>
<sequence length="276" mass="28567">MLLATALALIAAVLHASWNISVKQSGDKRLALWGQFAIGGALSGVVILIWTMISGAPQVAWGWAAVSGATHTPYILLLSRAYDRGDFSMSYPIVRGGGALAAALGGVLILHDTISFVSAFGILLVVAGLLVLASSGSWHVVGAALSVATSIAVYSVVDAHGTRQSNAIGYALALNVCAAASTSLWVASTRRTEMVPAIKNNWKRFGLAGIASTAAYTLIMIAYQHAPVGYVAALRESSVVLAAFAGWKMLDEGDHRRRITSAAIVLVGLVVLVAGG</sequence>
<comment type="similarity">
    <text evidence="2">Belongs to the EamA transporter family.</text>
</comment>
<dbReference type="PANTHER" id="PTHR30561">
    <property type="entry name" value="SMR FAMILY PROTON-DEPENDENT DRUG EFFLUX TRANSPORTER SUGE"/>
    <property type="match status" value="1"/>
</dbReference>
<feature type="transmembrane region" description="Helical" evidence="12">
    <location>
        <begin position="259"/>
        <end position="275"/>
    </location>
</feature>
<keyword evidence="10" id="KW-0443">Lipid metabolism</keyword>
<keyword evidence="4" id="KW-0444">Lipid biosynthesis</keyword>
<dbReference type="GO" id="GO:0009103">
    <property type="term" value="P:lipopolysaccharide biosynthetic process"/>
    <property type="evidence" value="ECO:0007669"/>
    <property type="project" value="UniProtKB-KW"/>
</dbReference>
<dbReference type="InterPro" id="IPR037185">
    <property type="entry name" value="EmrE-like"/>
</dbReference>
<keyword evidence="6" id="KW-0441">Lipid A biosynthesis</keyword>
<dbReference type="AlphaFoldDB" id="A0A0R2QCX8"/>
<dbReference type="Proteomes" id="UP000051017">
    <property type="component" value="Unassembled WGS sequence"/>
</dbReference>
<evidence type="ECO:0000256" key="3">
    <source>
        <dbReference type="ARBA" id="ARBA00022475"/>
    </source>
</evidence>
<evidence type="ECO:0000256" key="12">
    <source>
        <dbReference type="SAM" id="Phobius"/>
    </source>
</evidence>
<evidence type="ECO:0000256" key="11">
    <source>
        <dbReference type="ARBA" id="ARBA00023136"/>
    </source>
</evidence>
<feature type="transmembrane region" description="Helical" evidence="12">
    <location>
        <begin position="205"/>
        <end position="223"/>
    </location>
</feature>
<feature type="transmembrane region" description="Helical" evidence="12">
    <location>
        <begin position="32"/>
        <end position="53"/>
    </location>
</feature>
<evidence type="ECO:0000259" key="13">
    <source>
        <dbReference type="Pfam" id="PF00892"/>
    </source>
</evidence>
<dbReference type="GO" id="GO:0022857">
    <property type="term" value="F:transmembrane transporter activity"/>
    <property type="evidence" value="ECO:0007669"/>
    <property type="project" value="InterPro"/>
</dbReference>
<evidence type="ECO:0000313" key="14">
    <source>
        <dbReference type="EMBL" id="KRO48132.1"/>
    </source>
</evidence>
<name>A0A0R2QCX8_9ACTN</name>
<keyword evidence="8" id="KW-0448">Lipopolysaccharide biosynthesis</keyword>
<comment type="subcellular location">
    <subcellularLocation>
        <location evidence="1">Cell membrane</location>
        <topology evidence="1">Multi-pass membrane protein</topology>
    </subcellularLocation>
</comment>
<dbReference type="GO" id="GO:0005886">
    <property type="term" value="C:plasma membrane"/>
    <property type="evidence" value="ECO:0007669"/>
    <property type="project" value="UniProtKB-SubCell"/>
</dbReference>
<evidence type="ECO:0000256" key="6">
    <source>
        <dbReference type="ARBA" id="ARBA00022556"/>
    </source>
</evidence>
<gene>
    <name evidence="14" type="ORF">ABR75_09030</name>
</gene>
<feature type="transmembrane region" description="Helical" evidence="12">
    <location>
        <begin position="138"/>
        <end position="156"/>
    </location>
</feature>
<evidence type="ECO:0000256" key="9">
    <source>
        <dbReference type="ARBA" id="ARBA00022989"/>
    </source>
</evidence>
<feature type="transmembrane region" description="Helical" evidence="12">
    <location>
        <begin position="99"/>
        <end position="131"/>
    </location>
</feature>
<feature type="transmembrane region" description="Helical" evidence="12">
    <location>
        <begin position="168"/>
        <end position="185"/>
    </location>
</feature>
<dbReference type="Gene3D" id="1.10.3730.20">
    <property type="match status" value="2"/>
</dbReference>
<feature type="domain" description="EamA" evidence="13">
    <location>
        <begin position="143"/>
        <end position="273"/>
    </location>
</feature>